<feature type="compositionally biased region" description="Polar residues" evidence="1">
    <location>
        <begin position="60"/>
        <end position="74"/>
    </location>
</feature>
<evidence type="ECO:0000313" key="3">
    <source>
        <dbReference type="Proteomes" id="UP001396334"/>
    </source>
</evidence>
<organism evidence="2 3">
    <name type="scientific">Hibiscus sabdariffa</name>
    <name type="common">roselle</name>
    <dbReference type="NCBI Taxonomy" id="183260"/>
    <lineage>
        <taxon>Eukaryota</taxon>
        <taxon>Viridiplantae</taxon>
        <taxon>Streptophyta</taxon>
        <taxon>Embryophyta</taxon>
        <taxon>Tracheophyta</taxon>
        <taxon>Spermatophyta</taxon>
        <taxon>Magnoliopsida</taxon>
        <taxon>eudicotyledons</taxon>
        <taxon>Gunneridae</taxon>
        <taxon>Pentapetalae</taxon>
        <taxon>rosids</taxon>
        <taxon>malvids</taxon>
        <taxon>Malvales</taxon>
        <taxon>Malvaceae</taxon>
        <taxon>Malvoideae</taxon>
        <taxon>Hibiscus</taxon>
    </lineage>
</organism>
<comment type="caution">
    <text evidence="2">The sequence shown here is derived from an EMBL/GenBank/DDBJ whole genome shotgun (WGS) entry which is preliminary data.</text>
</comment>
<evidence type="ECO:0000313" key="2">
    <source>
        <dbReference type="EMBL" id="KAK8484429.1"/>
    </source>
</evidence>
<evidence type="ECO:0000256" key="1">
    <source>
        <dbReference type="SAM" id="MobiDB-lite"/>
    </source>
</evidence>
<dbReference type="Proteomes" id="UP001396334">
    <property type="component" value="Unassembled WGS sequence"/>
</dbReference>
<feature type="compositionally biased region" description="Polar residues" evidence="1">
    <location>
        <begin position="154"/>
        <end position="164"/>
    </location>
</feature>
<protein>
    <submittedName>
        <fullName evidence="2">Uncharacterized protein</fullName>
    </submittedName>
</protein>
<accession>A0ABR1ZUT3</accession>
<keyword evidence="3" id="KW-1185">Reference proteome</keyword>
<dbReference type="EMBL" id="JBBPBN010000575">
    <property type="protein sequence ID" value="KAK8484429.1"/>
    <property type="molecule type" value="Genomic_DNA"/>
</dbReference>
<feature type="region of interest" description="Disordered" evidence="1">
    <location>
        <begin position="154"/>
        <end position="174"/>
    </location>
</feature>
<reference evidence="2 3" key="1">
    <citation type="journal article" date="2024" name="G3 (Bethesda)">
        <title>Genome assembly of Hibiscus sabdariffa L. provides insights into metabolisms of medicinal natural products.</title>
        <authorList>
            <person name="Kim T."/>
        </authorList>
    </citation>
    <scope>NUCLEOTIDE SEQUENCE [LARGE SCALE GENOMIC DNA]</scope>
    <source>
        <strain evidence="2">TK-2024</strain>
        <tissue evidence="2">Old leaves</tissue>
    </source>
</reference>
<gene>
    <name evidence="2" type="ORF">V6N11_061792</name>
</gene>
<name>A0ABR1ZUT3_9ROSI</name>
<proteinExistence type="predicted"/>
<feature type="region of interest" description="Disordered" evidence="1">
    <location>
        <begin position="55"/>
        <end position="81"/>
    </location>
</feature>
<sequence>MLLRNEFEQVTSYRKRTHVFKESGTATGKQADEANMNMNQSALNSVLARGKIASPPVVETSEQGARQGEQNSPGLESRETNIGKIKTMTIYSEKEAANTERSMLVEVVVAETTLNKDNHVTVRLVEPIDRPMLHERNGLVESLTSELERAQSVALQQGSEQSKLFNRGKTRSLT</sequence>